<keyword evidence="1" id="KW-1133">Transmembrane helix</keyword>
<reference evidence="2" key="1">
    <citation type="journal article" date="2015" name="Genome Announc.">
        <title>Complete Genome Sequence of Yersinia ruckeri Strain CSF007-82, Etiologic Agent of Red Mouth Disease in Salmonid Fish.</title>
        <authorList>
            <person name="Nelson M.C."/>
            <person name="LaPatra S.E."/>
            <person name="Welch T.J."/>
            <person name="Graf J."/>
        </authorList>
    </citation>
    <scope>NUCLEOTIDE SEQUENCE</scope>
    <source>
        <strain evidence="2">CSF007-82</strain>
    </source>
</reference>
<keyword evidence="1" id="KW-0812">Transmembrane</keyword>
<accession>A0A0A8VGM5</accession>
<sequence>MLGLLALSVNYLINYVICRTYSLSLHLFNGYIYSINALLAVMIMR</sequence>
<name>A0A0A8VGM5_YERRU</name>
<proteinExistence type="predicted"/>
<evidence type="ECO:0000313" key="2">
    <source>
        <dbReference type="EMBL" id="CEK27538.1"/>
    </source>
</evidence>
<gene>
    <name evidence="2" type="ORF">CSF007_8925</name>
</gene>
<evidence type="ECO:0000256" key="1">
    <source>
        <dbReference type="SAM" id="Phobius"/>
    </source>
</evidence>
<protein>
    <submittedName>
        <fullName evidence="2">Uncharacterized protein</fullName>
    </submittedName>
</protein>
<organism evidence="2">
    <name type="scientific">Yersinia ruckeri</name>
    <dbReference type="NCBI Taxonomy" id="29486"/>
    <lineage>
        <taxon>Bacteria</taxon>
        <taxon>Pseudomonadati</taxon>
        <taxon>Pseudomonadota</taxon>
        <taxon>Gammaproteobacteria</taxon>
        <taxon>Enterobacterales</taxon>
        <taxon>Yersiniaceae</taxon>
        <taxon>Yersinia</taxon>
    </lineage>
</organism>
<keyword evidence="1" id="KW-0472">Membrane</keyword>
<dbReference type="AlphaFoldDB" id="A0A0A8VGM5"/>
<dbReference type="EMBL" id="LN681231">
    <property type="protein sequence ID" value="CEK27538.1"/>
    <property type="molecule type" value="Genomic_DNA"/>
</dbReference>
<feature type="transmembrane region" description="Helical" evidence="1">
    <location>
        <begin position="28"/>
        <end position="44"/>
    </location>
</feature>